<evidence type="ECO:0000313" key="4">
    <source>
        <dbReference type="Proteomes" id="UP001304895"/>
    </source>
</evidence>
<gene>
    <name evidence="3" type="ORF">BT67DRAFT_455123</name>
</gene>
<accession>A0AAN6UMH2</accession>
<comment type="caution">
    <text evidence="3">The sequence shown here is derived from an EMBL/GenBank/DDBJ whole genome shotgun (WGS) entry which is preliminary data.</text>
</comment>
<dbReference type="EMBL" id="MU853405">
    <property type="protein sequence ID" value="KAK4135767.1"/>
    <property type="molecule type" value="Genomic_DNA"/>
</dbReference>
<evidence type="ECO:0000256" key="2">
    <source>
        <dbReference type="SAM" id="MobiDB-lite"/>
    </source>
</evidence>
<reference evidence="3" key="1">
    <citation type="journal article" date="2023" name="Mol. Phylogenet. Evol.">
        <title>Genome-scale phylogeny and comparative genomics of the fungal order Sordariales.</title>
        <authorList>
            <person name="Hensen N."/>
            <person name="Bonometti L."/>
            <person name="Westerberg I."/>
            <person name="Brannstrom I.O."/>
            <person name="Guillou S."/>
            <person name="Cros-Aarteil S."/>
            <person name="Calhoun S."/>
            <person name="Haridas S."/>
            <person name="Kuo A."/>
            <person name="Mondo S."/>
            <person name="Pangilinan J."/>
            <person name="Riley R."/>
            <person name="LaButti K."/>
            <person name="Andreopoulos B."/>
            <person name="Lipzen A."/>
            <person name="Chen C."/>
            <person name="Yan M."/>
            <person name="Daum C."/>
            <person name="Ng V."/>
            <person name="Clum A."/>
            <person name="Steindorff A."/>
            <person name="Ohm R.A."/>
            <person name="Martin F."/>
            <person name="Silar P."/>
            <person name="Natvig D.O."/>
            <person name="Lalanne C."/>
            <person name="Gautier V."/>
            <person name="Ament-Velasquez S.L."/>
            <person name="Kruys A."/>
            <person name="Hutchinson M.I."/>
            <person name="Powell A.J."/>
            <person name="Barry K."/>
            <person name="Miller A.N."/>
            <person name="Grigoriev I.V."/>
            <person name="Debuchy R."/>
            <person name="Gladieux P."/>
            <person name="Hiltunen Thoren M."/>
            <person name="Johannesson H."/>
        </authorList>
    </citation>
    <scope>NUCLEOTIDE SEQUENCE</scope>
    <source>
        <strain evidence="3">CBS 123565</strain>
    </source>
</reference>
<organism evidence="3 4">
    <name type="scientific">Trichocladium antarcticum</name>
    <dbReference type="NCBI Taxonomy" id="1450529"/>
    <lineage>
        <taxon>Eukaryota</taxon>
        <taxon>Fungi</taxon>
        <taxon>Dikarya</taxon>
        <taxon>Ascomycota</taxon>
        <taxon>Pezizomycotina</taxon>
        <taxon>Sordariomycetes</taxon>
        <taxon>Sordariomycetidae</taxon>
        <taxon>Sordariales</taxon>
        <taxon>Chaetomiaceae</taxon>
        <taxon>Trichocladium</taxon>
    </lineage>
</organism>
<feature type="region of interest" description="Disordered" evidence="2">
    <location>
        <begin position="23"/>
        <end position="116"/>
    </location>
</feature>
<keyword evidence="1" id="KW-0175">Coiled coil</keyword>
<dbReference type="Proteomes" id="UP001304895">
    <property type="component" value="Unassembled WGS sequence"/>
</dbReference>
<name>A0AAN6UMH2_9PEZI</name>
<dbReference type="AlphaFoldDB" id="A0AAN6UMH2"/>
<evidence type="ECO:0000313" key="3">
    <source>
        <dbReference type="EMBL" id="KAK4135767.1"/>
    </source>
</evidence>
<keyword evidence="4" id="KW-1185">Reference proteome</keyword>
<feature type="compositionally biased region" description="Basic and acidic residues" evidence="2">
    <location>
        <begin position="101"/>
        <end position="116"/>
    </location>
</feature>
<evidence type="ECO:0000256" key="1">
    <source>
        <dbReference type="SAM" id="Coils"/>
    </source>
</evidence>
<reference evidence="3" key="2">
    <citation type="submission" date="2023-05" db="EMBL/GenBank/DDBJ databases">
        <authorList>
            <consortium name="Lawrence Berkeley National Laboratory"/>
            <person name="Steindorff A."/>
            <person name="Hensen N."/>
            <person name="Bonometti L."/>
            <person name="Westerberg I."/>
            <person name="Brannstrom I.O."/>
            <person name="Guillou S."/>
            <person name="Cros-Aarteil S."/>
            <person name="Calhoun S."/>
            <person name="Haridas S."/>
            <person name="Kuo A."/>
            <person name="Mondo S."/>
            <person name="Pangilinan J."/>
            <person name="Riley R."/>
            <person name="Labutti K."/>
            <person name="Andreopoulos B."/>
            <person name="Lipzen A."/>
            <person name="Chen C."/>
            <person name="Yanf M."/>
            <person name="Daum C."/>
            <person name="Ng V."/>
            <person name="Clum A."/>
            <person name="Ohm R."/>
            <person name="Martin F."/>
            <person name="Silar P."/>
            <person name="Natvig D."/>
            <person name="Lalanne C."/>
            <person name="Gautier V."/>
            <person name="Ament-Velasquez S.L."/>
            <person name="Kruys A."/>
            <person name="Hutchinson M.I."/>
            <person name="Powell A.J."/>
            <person name="Barry K."/>
            <person name="Miller A.N."/>
            <person name="Grigoriev I.V."/>
            <person name="Debuchy R."/>
            <person name="Gladieux P."/>
            <person name="Thoren M.H."/>
            <person name="Johannesson H."/>
        </authorList>
    </citation>
    <scope>NUCLEOTIDE SEQUENCE</scope>
    <source>
        <strain evidence="3">CBS 123565</strain>
    </source>
</reference>
<protein>
    <submittedName>
        <fullName evidence="3">Uncharacterized protein</fullName>
    </submittedName>
</protein>
<feature type="compositionally biased region" description="Low complexity" evidence="2">
    <location>
        <begin position="23"/>
        <end position="35"/>
    </location>
</feature>
<sequence length="237" mass="26356">MAGGFMKAMDKLGLSRKKSVNAFAARGTSSSTTASLNGDNNRAEGYGYNPSHDGYDYNSTPQSSYPPTLNSIPESDPAYPRPHITTHPGYFPPHSSSRPQQGDHDAQHAREHDATAAEVRRATRLLRRLFEQRIRVWATRNTHARHRAQRDAVKRQAEDLVRDLQAMAAEWAAMRLGPGAAWSVAERGQIEWIREQSDLMVEEIKQGRFWEEETNAAGVGGVRRGFGPYLVAELGDG</sequence>
<proteinExistence type="predicted"/>
<feature type="compositionally biased region" description="Polar residues" evidence="2">
    <location>
        <begin position="57"/>
        <end position="73"/>
    </location>
</feature>
<feature type="coiled-coil region" evidence="1">
    <location>
        <begin position="143"/>
        <end position="170"/>
    </location>
</feature>